<dbReference type="SUPFAM" id="SSF103481">
    <property type="entry name" value="Multidrug resistance efflux transporter EmrE"/>
    <property type="match status" value="1"/>
</dbReference>
<dbReference type="Pfam" id="PF00893">
    <property type="entry name" value="Multi_Drug_Res"/>
    <property type="match status" value="1"/>
</dbReference>
<dbReference type="InterPro" id="IPR037185">
    <property type="entry name" value="EmrE-like"/>
</dbReference>
<evidence type="ECO:0000256" key="2">
    <source>
        <dbReference type="ARBA" id="ARBA00022475"/>
    </source>
</evidence>
<comment type="caution">
    <text evidence="8">The sequence shown here is derived from an EMBL/GenBank/DDBJ whole genome shotgun (WGS) entry which is preliminary data.</text>
</comment>
<keyword evidence="3 6" id="KW-0812">Transmembrane</keyword>
<organism evidence="8 9">
    <name type="scientific">Paenibacillus pasadenensis</name>
    <dbReference type="NCBI Taxonomy" id="217090"/>
    <lineage>
        <taxon>Bacteria</taxon>
        <taxon>Bacillati</taxon>
        <taxon>Bacillota</taxon>
        <taxon>Bacilli</taxon>
        <taxon>Bacillales</taxon>
        <taxon>Paenibacillaceae</taxon>
        <taxon>Paenibacillus</taxon>
    </lineage>
</organism>
<keyword evidence="4 7" id="KW-1133">Transmembrane helix</keyword>
<evidence type="ECO:0000256" key="6">
    <source>
        <dbReference type="RuleBase" id="RU003942"/>
    </source>
</evidence>
<protein>
    <submittedName>
        <fullName evidence="8">Quaternary ammonium compound-resistance protein SugE</fullName>
    </submittedName>
</protein>
<dbReference type="Proteomes" id="UP000234789">
    <property type="component" value="Unassembled WGS sequence"/>
</dbReference>
<dbReference type="Gene3D" id="1.10.3730.20">
    <property type="match status" value="1"/>
</dbReference>
<comment type="subcellular location">
    <subcellularLocation>
        <location evidence="1 6">Cell membrane</location>
        <topology evidence="1 6">Multi-pass membrane protein</topology>
    </subcellularLocation>
</comment>
<dbReference type="AlphaFoldDB" id="A0A2N5N0V7"/>
<comment type="similarity">
    <text evidence="6">Belongs to the drug/metabolite transporter (DMT) superfamily. Small multidrug resistance (SMR) (TC 2.A.7.1) family.</text>
</comment>
<name>A0A2N5N0V7_9BACL</name>
<dbReference type="GO" id="GO:0005886">
    <property type="term" value="C:plasma membrane"/>
    <property type="evidence" value="ECO:0007669"/>
    <property type="project" value="UniProtKB-SubCell"/>
</dbReference>
<dbReference type="PANTHER" id="PTHR30561">
    <property type="entry name" value="SMR FAMILY PROTON-DEPENDENT DRUG EFFLUX TRANSPORTER SUGE"/>
    <property type="match status" value="1"/>
</dbReference>
<feature type="transmembrane region" description="Helical" evidence="7">
    <location>
        <begin position="44"/>
        <end position="62"/>
    </location>
</feature>
<evidence type="ECO:0000256" key="5">
    <source>
        <dbReference type="ARBA" id="ARBA00023136"/>
    </source>
</evidence>
<feature type="transmembrane region" description="Helical" evidence="7">
    <location>
        <begin position="124"/>
        <end position="143"/>
    </location>
</feature>
<dbReference type="PANTHER" id="PTHR30561:SF7">
    <property type="entry name" value="GUANIDINIUM EFFLUX SYSTEM SUBUNIT GDNC-RELATED"/>
    <property type="match status" value="1"/>
</dbReference>
<accession>A0A2N5N0V7</accession>
<dbReference type="InterPro" id="IPR000390">
    <property type="entry name" value="Small_drug/metabolite_transptr"/>
</dbReference>
<evidence type="ECO:0000256" key="1">
    <source>
        <dbReference type="ARBA" id="ARBA00004651"/>
    </source>
</evidence>
<keyword evidence="9" id="KW-1185">Reference proteome</keyword>
<feature type="transmembrane region" description="Helical" evidence="7">
    <location>
        <begin position="98"/>
        <end position="118"/>
    </location>
</feature>
<dbReference type="EMBL" id="NFEZ01000004">
    <property type="protein sequence ID" value="PLT43959.1"/>
    <property type="molecule type" value="Genomic_DNA"/>
</dbReference>
<evidence type="ECO:0000313" key="9">
    <source>
        <dbReference type="Proteomes" id="UP000234789"/>
    </source>
</evidence>
<evidence type="ECO:0000256" key="3">
    <source>
        <dbReference type="ARBA" id="ARBA00022692"/>
    </source>
</evidence>
<keyword evidence="2" id="KW-1003">Cell membrane</keyword>
<evidence type="ECO:0000313" key="8">
    <source>
        <dbReference type="EMBL" id="PLT43959.1"/>
    </source>
</evidence>
<feature type="transmembrane region" description="Helical" evidence="7">
    <location>
        <begin position="68"/>
        <end position="86"/>
    </location>
</feature>
<dbReference type="GO" id="GO:0022857">
    <property type="term" value="F:transmembrane transporter activity"/>
    <property type="evidence" value="ECO:0007669"/>
    <property type="project" value="InterPro"/>
</dbReference>
<keyword evidence="5 7" id="KW-0472">Membrane</keyword>
<dbReference type="InterPro" id="IPR045324">
    <property type="entry name" value="Small_multidrug_res"/>
</dbReference>
<evidence type="ECO:0000256" key="7">
    <source>
        <dbReference type="SAM" id="Phobius"/>
    </source>
</evidence>
<sequence length="156" mass="16476">MTAYSASGISCAGWGILETAVARSASSEPQQVRHQKGDFIMNRYWLQIVGACVFEVGWVIGLKHADTALEWALTAVCILISFYVLLNAARHLPVGTVYAVFVGLGTAGTVLADMILFGDPVKPIKLALIGVLLIGVVGLKLLGHEPAADKSGKEAV</sequence>
<proteinExistence type="inferred from homology"/>
<reference evidence="8 9" key="1">
    <citation type="submission" date="2017-05" db="EMBL/GenBank/DDBJ databases">
        <title>Functional genome analysis of Paenibacillus pasadenensis strain R16: insights on endophytic life style and antifungal activity.</title>
        <authorList>
            <person name="Passera A."/>
            <person name="Marcolungo L."/>
            <person name="Casati P."/>
            <person name="Brasca M."/>
            <person name="Quaglino F."/>
            <person name="Delledonne M."/>
        </authorList>
    </citation>
    <scope>NUCLEOTIDE SEQUENCE [LARGE SCALE GENOMIC DNA]</scope>
    <source>
        <strain evidence="8 9">R16</strain>
    </source>
</reference>
<gene>
    <name evidence="8" type="ORF">B8V81_2390</name>
</gene>
<evidence type="ECO:0000256" key="4">
    <source>
        <dbReference type="ARBA" id="ARBA00022989"/>
    </source>
</evidence>